<evidence type="ECO:0000313" key="6">
    <source>
        <dbReference type="Proteomes" id="UP000005384"/>
    </source>
</evidence>
<keyword evidence="3" id="KW-0862">Zinc</keyword>
<evidence type="ECO:0000313" key="5">
    <source>
        <dbReference type="EMBL" id="EHI56926.1"/>
    </source>
</evidence>
<dbReference type="GO" id="GO:0046872">
    <property type="term" value="F:metal ion binding"/>
    <property type="evidence" value="ECO:0007669"/>
    <property type="project" value="UniProtKB-KW"/>
</dbReference>
<dbReference type="GO" id="GO:0032259">
    <property type="term" value="P:methylation"/>
    <property type="evidence" value="ECO:0007669"/>
    <property type="project" value="UniProtKB-KW"/>
</dbReference>
<evidence type="ECO:0000256" key="1">
    <source>
        <dbReference type="ARBA" id="ARBA00022603"/>
    </source>
</evidence>
<proteinExistence type="predicted"/>
<dbReference type="Gene3D" id="3.20.20.330">
    <property type="entry name" value="Homocysteine-binding-like domain"/>
    <property type="match status" value="1"/>
</dbReference>
<evidence type="ECO:0000259" key="4">
    <source>
        <dbReference type="PROSITE" id="PS50970"/>
    </source>
</evidence>
<evidence type="ECO:0000256" key="2">
    <source>
        <dbReference type="ARBA" id="ARBA00022679"/>
    </source>
</evidence>
<dbReference type="SUPFAM" id="SSF82282">
    <property type="entry name" value="Homocysteine S-methyltransferase"/>
    <property type="match status" value="1"/>
</dbReference>
<accession>G5INQ2</accession>
<dbReference type="PANTHER" id="PTHR11103:SF18">
    <property type="entry name" value="SLR1189 PROTEIN"/>
    <property type="match status" value="1"/>
</dbReference>
<dbReference type="GO" id="GO:0008168">
    <property type="term" value="F:methyltransferase activity"/>
    <property type="evidence" value="ECO:0007669"/>
    <property type="project" value="UniProtKB-UniRule"/>
</dbReference>
<reference evidence="5 6" key="1">
    <citation type="submission" date="2011-08" db="EMBL/GenBank/DDBJ databases">
        <title>The Genome Sequence of Clostridium hathewayi WAL-18680.</title>
        <authorList>
            <consortium name="The Broad Institute Genome Sequencing Platform"/>
            <person name="Earl A."/>
            <person name="Ward D."/>
            <person name="Feldgarden M."/>
            <person name="Gevers D."/>
            <person name="Finegold S.M."/>
            <person name="Summanen P.H."/>
            <person name="Molitoris D.R."/>
            <person name="Song M."/>
            <person name="Daigneault M."/>
            <person name="Allen-Vercoe E."/>
            <person name="Young S.K."/>
            <person name="Zeng Q."/>
            <person name="Gargeya S."/>
            <person name="Fitzgerald M."/>
            <person name="Haas B."/>
            <person name="Abouelleil A."/>
            <person name="Alvarado L."/>
            <person name="Arachchi H.M."/>
            <person name="Berlin A."/>
            <person name="Brown A."/>
            <person name="Chapman S.B."/>
            <person name="Chen Z."/>
            <person name="Dunbar C."/>
            <person name="Freedman E."/>
            <person name="Gearin G."/>
            <person name="Gellesch M."/>
            <person name="Goldberg J."/>
            <person name="Griggs A."/>
            <person name="Gujja S."/>
            <person name="Heiman D."/>
            <person name="Howarth C."/>
            <person name="Larson L."/>
            <person name="Lui A."/>
            <person name="MacDonald P.J.P."/>
            <person name="Montmayeur A."/>
            <person name="Murphy C."/>
            <person name="Neiman D."/>
            <person name="Pearson M."/>
            <person name="Priest M."/>
            <person name="Roberts A."/>
            <person name="Saif S."/>
            <person name="Shea T."/>
            <person name="Shenoy N."/>
            <person name="Sisk P."/>
            <person name="Stolte C."/>
            <person name="Sykes S."/>
            <person name="Wortman J."/>
            <person name="Nusbaum C."/>
            <person name="Birren B."/>
        </authorList>
    </citation>
    <scope>NUCLEOTIDE SEQUENCE [LARGE SCALE GENOMIC DNA]</scope>
    <source>
        <strain evidence="5 6">WAL-18680</strain>
    </source>
</reference>
<dbReference type="OrthoDB" id="9803687at2"/>
<dbReference type="InterPro" id="IPR036589">
    <property type="entry name" value="HCY_dom_sf"/>
</dbReference>
<feature type="binding site" evidence="3">
    <location>
        <position position="296"/>
    </location>
    <ligand>
        <name>Zn(2+)</name>
        <dbReference type="ChEBI" id="CHEBI:29105"/>
    </ligand>
</feature>
<dbReference type="Proteomes" id="UP000005384">
    <property type="component" value="Unassembled WGS sequence"/>
</dbReference>
<dbReference type="AlphaFoldDB" id="G5INQ2"/>
<keyword evidence="6" id="KW-1185">Reference proteome</keyword>
<keyword evidence="1 3" id="KW-0489">Methyltransferase</keyword>
<dbReference type="PATRIC" id="fig|742737.3.peg.5123"/>
<dbReference type="EMBL" id="ADLN01000128">
    <property type="protein sequence ID" value="EHI56926.1"/>
    <property type="molecule type" value="Genomic_DNA"/>
</dbReference>
<evidence type="ECO:0000256" key="3">
    <source>
        <dbReference type="PROSITE-ProRule" id="PRU00333"/>
    </source>
</evidence>
<dbReference type="HOGENOM" id="CLU_062282_0_0_9"/>
<sequence length="314" mass="35183">MSFYDCIRNHNAILMEGALGERLKREYHLTFDEQVAMANLIDTVEGRSALNAIWQEYMQIARTYHLPFLATTPTRRANRERMTLGGYDTALIRRNVQFLRRLQEASDIEMYVGGLMGCKGDAYTGADALSEQEAEIFHGWQAGLFRDVDVDFLYAGIMPTLPEAAGMARAMAQTGVPYIISFTIQKDGRLIDGTTIHDAIAYIDSLDTCVNGVWQPPVCYMTNCVHPVILQKALLQPFNRSELVQSRFLGIQANTSPLSYAELDGSKDLKCSEPEAFANDMAALKDISRIKIYGGCCGTDNRHMEEVAKRLSRK</sequence>
<comment type="cofactor">
    <cofactor evidence="3">
        <name>Zn(2+)</name>
        <dbReference type="ChEBI" id="CHEBI:29105"/>
    </cofactor>
</comment>
<feature type="domain" description="Hcy-binding" evidence="4">
    <location>
        <begin position="1"/>
        <end position="311"/>
    </location>
</feature>
<keyword evidence="3" id="KW-0479">Metal-binding</keyword>
<gene>
    <name evidence="5" type="ORF">HMPREF9473_05130</name>
</gene>
<protein>
    <recommendedName>
        <fullName evidence="4">Hcy-binding domain-containing protein</fullName>
    </recommendedName>
</protein>
<dbReference type="RefSeq" id="WP_006783118.1">
    <property type="nucleotide sequence ID" value="NZ_CP040506.1"/>
</dbReference>
<feature type="binding site" evidence="3">
    <location>
        <position position="297"/>
    </location>
    <ligand>
        <name>Zn(2+)</name>
        <dbReference type="ChEBI" id="CHEBI:29105"/>
    </ligand>
</feature>
<keyword evidence="2 3" id="KW-0808">Transferase</keyword>
<organism evidence="5 6">
    <name type="scientific">Hungatella hathewayi WAL-18680</name>
    <dbReference type="NCBI Taxonomy" id="742737"/>
    <lineage>
        <taxon>Bacteria</taxon>
        <taxon>Bacillati</taxon>
        <taxon>Bacillota</taxon>
        <taxon>Clostridia</taxon>
        <taxon>Lachnospirales</taxon>
        <taxon>Lachnospiraceae</taxon>
        <taxon>Hungatella</taxon>
    </lineage>
</organism>
<dbReference type="Pfam" id="PF02574">
    <property type="entry name" value="S-methyl_trans"/>
    <property type="match status" value="1"/>
</dbReference>
<name>G5INQ2_9FIRM</name>
<dbReference type="InterPro" id="IPR003726">
    <property type="entry name" value="HCY_dom"/>
</dbReference>
<comment type="caution">
    <text evidence="5">The sequence shown here is derived from an EMBL/GenBank/DDBJ whole genome shotgun (WGS) entry which is preliminary data.</text>
</comment>
<dbReference type="PANTHER" id="PTHR11103">
    <property type="entry name" value="SLR1189 PROTEIN"/>
    <property type="match status" value="1"/>
</dbReference>
<dbReference type="PROSITE" id="PS50970">
    <property type="entry name" value="HCY"/>
    <property type="match status" value="1"/>
</dbReference>
<feature type="binding site" evidence="3">
    <location>
        <position position="224"/>
    </location>
    <ligand>
        <name>Zn(2+)</name>
        <dbReference type="ChEBI" id="CHEBI:29105"/>
    </ligand>
</feature>